<protein>
    <submittedName>
        <fullName evidence="1">Uncharacterized protein</fullName>
    </submittedName>
</protein>
<dbReference type="RefSeq" id="WP_204698271.1">
    <property type="nucleotide sequence ID" value="NZ_JAFBEC010000007.1"/>
</dbReference>
<keyword evidence="2" id="KW-1185">Reference proteome</keyword>
<dbReference type="Proteomes" id="UP000741863">
    <property type="component" value="Unassembled WGS sequence"/>
</dbReference>
<name>A0ABS2PE10_9BACL</name>
<evidence type="ECO:0000313" key="1">
    <source>
        <dbReference type="EMBL" id="MBM7633569.1"/>
    </source>
</evidence>
<sequence>MEARDTPVSTIKWLNEQTKAREQVWLLALFRFMLKYIEKQGSVELDEDGLIRREAWLDIEQMLNYQLLHDKKTVDVHLYRLFQHVSLLEGWILLSNNELKITDEGTLFLKKREPEQLTKILHYFFPSS</sequence>
<accession>A0ABS2PE10</accession>
<reference evidence="1 2" key="1">
    <citation type="submission" date="2021-01" db="EMBL/GenBank/DDBJ databases">
        <title>Genomic Encyclopedia of Type Strains, Phase IV (KMG-IV): sequencing the most valuable type-strain genomes for metagenomic binning, comparative biology and taxonomic classification.</title>
        <authorList>
            <person name="Goeker M."/>
        </authorList>
    </citation>
    <scope>NUCLEOTIDE SEQUENCE [LARGE SCALE GENOMIC DNA]</scope>
    <source>
        <strain evidence="1 2">DSM 25540</strain>
    </source>
</reference>
<comment type="caution">
    <text evidence="1">The sequence shown here is derived from an EMBL/GenBank/DDBJ whole genome shotgun (WGS) entry which is preliminary data.</text>
</comment>
<dbReference type="EMBL" id="JAFBEC010000007">
    <property type="protein sequence ID" value="MBM7633569.1"/>
    <property type="molecule type" value="Genomic_DNA"/>
</dbReference>
<organism evidence="1 2">
    <name type="scientific">Geomicrobium sediminis</name>
    <dbReference type="NCBI Taxonomy" id="1347788"/>
    <lineage>
        <taxon>Bacteria</taxon>
        <taxon>Bacillati</taxon>
        <taxon>Bacillota</taxon>
        <taxon>Bacilli</taxon>
        <taxon>Bacillales</taxon>
        <taxon>Geomicrobium</taxon>
    </lineage>
</organism>
<proteinExistence type="predicted"/>
<gene>
    <name evidence="1" type="ORF">JOD17_002663</name>
</gene>
<evidence type="ECO:0000313" key="2">
    <source>
        <dbReference type="Proteomes" id="UP000741863"/>
    </source>
</evidence>